<reference evidence="2" key="1">
    <citation type="journal article" date="2020" name="Stud. Mycol.">
        <title>101 Dothideomycetes genomes: a test case for predicting lifestyles and emergence of pathogens.</title>
        <authorList>
            <person name="Haridas S."/>
            <person name="Albert R."/>
            <person name="Binder M."/>
            <person name="Bloem J."/>
            <person name="Labutti K."/>
            <person name="Salamov A."/>
            <person name="Andreopoulos B."/>
            <person name="Baker S."/>
            <person name="Barry K."/>
            <person name="Bills G."/>
            <person name="Bluhm B."/>
            <person name="Cannon C."/>
            <person name="Castanera R."/>
            <person name="Culley D."/>
            <person name="Daum C."/>
            <person name="Ezra D."/>
            <person name="Gonzalez J."/>
            <person name="Henrissat B."/>
            <person name="Kuo A."/>
            <person name="Liang C."/>
            <person name="Lipzen A."/>
            <person name="Lutzoni F."/>
            <person name="Magnuson J."/>
            <person name="Mondo S."/>
            <person name="Nolan M."/>
            <person name="Ohm R."/>
            <person name="Pangilinan J."/>
            <person name="Park H.-J."/>
            <person name="Ramirez L."/>
            <person name="Alfaro M."/>
            <person name="Sun H."/>
            <person name="Tritt A."/>
            <person name="Yoshinaga Y."/>
            <person name="Zwiers L.-H."/>
            <person name="Turgeon B."/>
            <person name="Goodwin S."/>
            <person name="Spatafora J."/>
            <person name="Crous P."/>
            <person name="Grigoriev I."/>
        </authorList>
    </citation>
    <scope>NUCLEOTIDE SEQUENCE</scope>
    <source>
        <strain evidence="2">CBS 121739</strain>
    </source>
</reference>
<organism evidence="2 3">
    <name type="scientific">Pseudovirgaria hyperparasitica</name>
    <dbReference type="NCBI Taxonomy" id="470096"/>
    <lineage>
        <taxon>Eukaryota</taxon>
        <taxon>Fungi</taxon>
        <taxon>Dikarya</taxon>
        <taxon>Ascomycota</taxon>
        <taxon>Pezizomycotina</taxon>
        <taxon>Dothideomycetes</taxon>
        <taxon>Dothideomycetes incertae sedis</taxon>
        <taxon>Acrospermales</taxon>
        <taxon>Acrospermaceae</taxon>
        <taxon>Pseudovirgaria</taxon>
    </lineage>
</organism>
<feature type="compositionally biased region" description="Basic and acidic residues" evidence="1">
    <location>
        <begin position="84"/>
        <end position="93"/>
    </location>
</feature>
<proteinExistence type="predicted"/>
<evidence type="ECO:0000313" key="3">
    <source>
        <dbReference type="Proteomes" id="UP000799437"/>
    </source>
</evidence>
<feature type="compositionally biased region" description="Polar residues" evidence="1">
    <location>
        <begin position="69"/>
        <end position="83"/>
    </location>
</feature>
<sequence>MRIRSPVLAALLSPSPFHHLASRCPKHIRCATAVLHSHIYNQRKNNHSFRRLPAECDEDDDRQTKPEAATSSFVPPTSQSVRQTESRREEKALHSKHNAMISSDMPRSDSLPRSFFADRLNPPISTLPPPLENLPPRSDYNWMIAYLYTCGQIYYRFYKAALYQLWNNRKILRALGPEPILARTLRSNRNPIPSADLENLGAKLLAKLKTNTEKSMHAHIAILAPLHIPAGLDWSHPETRVGSQVVLLPPRQDYKHCTPLDWKWSNLGPNDKIQLESDPCKSLEHWQENWDRITTATTAHGTHTEKATIITLPEYCRAEFQFRERTKRDLRRLVPFATILLVLGEWTPLIVAFVTPLVPRVCWLPTQQSKMIQSRERFASQNELSFVRRRAQRNQNLALHMRERLAGQLRPNWLRFKIPMVFVGTLLQRVLRYLDFDDALIRRDGGVAGMTDAEVHMAAVERSIRVSDRHHKDIREDLDCWVRKGGWRSLLNYSEYSGE</sequence>
<keyword evidence="3" id="KW-1185">Reference proteome</keyword>
<name>A0A6A6WG21_9PEZI</name>
<dbReference type="AlphaFoldDB" id="A0A6A6WG21"/>
<evidence type="ECO:0000313" key="2">
    <source>
        <dbReference type="EMBL" id="KAF2760886.1"/>
    </source>
</evidence>
<dbReference type="GeneID" id="54481156"/>
<accession>A0A6A6WG21</accession>
<dbReference type="OrthoDB" id="73691at2759"/>
<gene>
    <name evidence="2" type="ORF">EJ05DRAFT_245401</name>
</gene>
<evidence type="ECO:0000256" key="1">
    <source>
        <dbReference type="SAM" id="MobiDB-lite"/>
    </source>
</evidence>
<protein>
    <submittedName>
        <fullName evidence="2">Uncharacterized protein</fullName>
    </submittedName>
</protein>
<dbReference type="Proteomes" id="UP000799437">
    <property type="component" value="Unassembled WGS sequence"/>
</dbReference>
<dbReference type="RefSeq" id="XP_033603337.1">
    <property type="nucleotide sequence ID" value="XM_033740102.1"/>
</dbReference>
<dbReference type="EMBL" id="ML996567">
    <property type="protein sequence ID" value="KAF2760886.1"/>
    <property type="molecule type" value="Genomic_DNA"/>
</dbReference>
<feature type="region of interest" description="Disordered" evidence="1">
    <location>
        <begin position="55"/>
        <end position="108"/>
    </location>
</feature>